<dbReference type="GeneID" id="19880392"/>
<evidence type="ECO:0000256" key="1">
    <source>
        <dbReference type="SAM" id="Phobius"/>
    </source>
</evidence>
<dbReference type="Proteomes" id="UP000011081">
    <property type="component" value="Unassembled WGS sequence"/>
</dbReference>
<accession>L2GSB9</accession>
<name>L2GSB9_VAVCU</name>
<proteinExistence type="predicted"/>
<organism evidence="2 3">
    <name type="scientific">Vavraia culicis (isolate floridensis)</name>
    <name type="common">Microsporidian parasite</name>
    <dbReference type="NCBI Taxonomy" id="948595"/>
    <lineage>
        <taxon>Eukaryota</taxon>
        <taxon>Fungi</taxon>
        <taxon>Fungi incertae sedis</taxon>
        <taxon>Microsporidia</taxon>
        <taxon>Pleistophoridae</taxon>
        <taxon>Vavraia</taxon>
    </lineage>
</organism>
<evidence type="ECO:0000313" key="3">
    <source>
        <dbReference type="Proteomes" id="UP000011081"/>
    </source>
</evidence>
<keyword evidence="1" id="KW-0812">Transmembrane</keyword>
<dbReference type="HOGENOM" id="CLU_1579696_0_0_1"/>
<dbReference type="EMBL" id="GL877475">
    <property type="protein sequence ID" value="ELA45975.1"/>
    <property type="molecule type" value="Genomic_DNA"/>
</dbReference>
<keyword evidence="3" id="KW-1185">Reference proteome</keyword>
<keyword evidence="1" id="KW-0472">Membrane</keyword>
<sequence length="169" mass="19291">MHGKSSVSICFLEQGNRSSCKIKFMPVNVSKRFFIFNKRVRTQTRDEQHVEQRSTCRTTRLGDVLYNRNIARTVFDGIGHVMYGRISSVQTGTPLEQTKRFVWLPISFYNLKRGLGSRTGHFVLLGPSFLPVKLLTTAHERISMGKRYGSLTIYGFTAGLFALICVLHR</sequence>
<keyword evidence="1" id="KW-1133">Transmembrane helix</keyword>
<protein>
    <submittedName>
        <fullName evidence="2">Uncharacterized protein</fullName>
    </submittedName>
</protein>
<dbReference type="InParanoid" id="L2GSB9"/>
<reference evidence="3" key="1">
    <citation type="submission" date="2011-03" db="EMBL/GenBank/DDBJ databases">
        <title>The genome sequence of Vavraia culicis strain floridensis.</title>
        <authorList>
            <consortium name="The Broad Institute Genome Sequencing Platform"/>
            <person name="Cuomo C."/>
            <person name="Becnel J."/>
            <person name="Sanscrainte N."/>
            <person name="Young S.K."/>
            <person name="Zeng Q."/>
            <person name="Gargeya S."/>
            <person name="Fitzgerald M."/>
            <person name="Haas B."/>
            <person name="Abouelleil A."/>
            <person name="Alvarado L."/>
            <person name="Arachchi H.M."/>
            <person name="Berlin A."/>
            <person name="Chapman S.B."/>
            <person name="Gearin G."/>
            <person name="Goldberg J."/>
            <person name="Griggs A."/>
            <person name="Gujja S."/>
            <person name="Hansen M."/>
            <person name="Heiman D."/>
            <person name="Howarth C."/>
            <person name="Larimer J."/>
            <person name="Lui A."/>
            <person name="MacDonald P.J.P."/>
            <person name="McCowen C."/>
            <person name="Montmayeur A."/>
            <person name="Murphy C."/>
            <person name="Neiman D."/>
            <person name="Pearson M."/>
            <person name="Priest M."/>
            <person name="Roberts A."/>
            <person name="Saif S."/>
            <person name="Shea T."/>
            <person name="Sisk P."/>
            <person name="Stolte C."/>
            <person name="Sykes S."/>
            <person name="Wortman J."/>
            <person name="Nusbaum C."/>
            <person name="Birren B."/>
        </authorList>
    </citation>
    <scope>NUCLEOTIDE SEQUENCE [LARGE SCALE GENOMIC DNA]</scope>
    <source>
        <strain evidence="3">floridensis</strain>
    </source>
</reference>
<dbReference type="AlphaFoldDB" id="L2GSB9"/>
<dbReference type="VEuPathDB" id="MicrosporidiaDB:VCUG_02531"/>
<evidence type="ECO:0000313" key="2">
    <source>
        <dbReference type="EMBL" id="ELA45975.1"/>
    </source>
</evidence>
<dbReference type="RefSeq" id="XP_008075538.1">
    <property type="nucleotide sequence ID" value="XM_008077347.1"/>
</dbReference>
<gene>
    <name evidence="2" type="ORF">VCUG_02531</name>
</gene>
<feature type="transmembrane region" description="Helical" evidence="1">
    <location>
        <begin position="148"/>
        <end position="167"/>
    </location>
</feature>